<sequence length="53" mass="5621">MPISLPTSEVCSTETAELTPEGKERNLTIISGQVVIYPEDPFAIPSVDPCSAS</sequence>
<evidence type="ECO:0000313" key="3">
    <source>
        <dbReference type="Proteomes" id="UP000000800"/>
    </source>
</evidence>
<evidence type="ECO:0000313" key="2">
    <source>
        <dbReference type="EMBL" id="AAF39571.1"/>
    </source>
</evidence>
<dbReference type="GeneID" id="43837028"/>
<feature type="compositionally biased region" description="Polar residues" evidence="1">
    <location>
        <begin position="1"/>
        <end position="16"/>
    </location>
</feature>
<organism evidence="2 3">
    <name type="scientific">Chlamydia muridarum (strain MoPn / Nigg)</name>
    <dbReference type="NCBI Taxonomy" id="243161"/>
    <lineage>
        <taxon>Bacteria</taxon>
        <taxon>Pseudomonadati</taxon>
        <taxon>Chlamydiota</taxon>
        <taxon>Chlamydiia</taxon>
        <taxon>Chlamydiales</taxon>
        <taxon>Chlamydiaceae</taxon>
        <taxon>Chlamydia/Chlamydophila group</taxon>
        <taxon>Chlamydia</taxon>
    </lineage>
</organism>
<name>Q9PJR0_CHLMU</name>
<keyword evidence="3" id="KW-1185">Reference proteome</keyword>
<reference evidence="2 3" key="1">
    <citation type="journal article" date="2000" name="Nucleic Acids Res.">
        <title>Genome sequences of Chlamydia trachomatis MoPn and Chlamydia pneumoniae AR39.</title>
        <authorList>
            <person name="Read T.D."/>
            <person name="Brunham R.C."/>
            <person name="Shen C."/>
            <person name="Gill S.R."/>
            <person name="Heidelberg J.F."/>
            <person name="White O."/>
            <person name="Hickey E.K."/>
            <person name="Peterson J.D."/>
            <person name="Utterback T.R."/>
            <person name="Berry K.J."/>
            <person name="Bass S."/>
            <person name="Linher K.D."/>
            <person name="Weidman J.F."/>
            <person name="Khouri H.M."/>
            <person name="Craven B."/>
            <person name="Bowman C."/>
            <person name="Dodson R.J."/>
            <person name="Gwinn M.L."/>
            <person name="Nelson W.C."/>
            <person name="DeBoy R.T."/>
            <person name="Kolonay J.F."/>
            <person name="McClarty G."/>
            <person name="Salzberg S.L."/>
            <person name="Eisen J.A."/>
            <person name="Fraser C.M."/>
        </authorList>
    </citation>
    <scope>NUCLEOTIDE SEQUENCE [LARGE SCALE GENOMIC DNA]</scope>
    <source>
        <strain evidence="3">MoPn / Nigg</strain>
    </source>
</reference>
<dbReference type="RefSeq" id="WP_010904396.1">
    <property type="nucleotide sequence ID" value="NC_002620.2"/>
</dbReference>
<proteinExistence type="predicted"/>
<gene>
    <name evidence="2" type="ordered locus">TC_0768</name>
</gene>
<dbReference type="Proteomes" id="UP000000800">
    <property type="component" value="Chromosome"/>
</dbReference>
<dbReference type="EMBL" id="AE002160">
    <property type="protein sequence ID" value="AAF39571.1"/>
    <property type="molecule type" value="Genomic_DNA"/>
</dbReference>
<accession>Q9PJR0</accession>
<evidence type="ECO:0000256" key="1">
    <source>
        <dbReference type="SAM" id="MobiDB-lite"/>
    </source>
</evidence>
<dbReference type="PIR" id="F81666">
    <property type="entry name" value="F81666"/>
</dbReference>
<dbReference type="KEGG" id="cmu:TC_0768"/>
<feature type="region of interest" description="Disordered" evidence="1">
    <location>
        <begin position="1"/>
        <end position="20"/>
    </location>
</feature>
<dbReference type="HOGENOM" id="CLU_3059896_0_0_0"/>
<protein>
    <submittedName>
        <fullName evidence="2">Uncharacterized protein</fullName>
    </submittedName>
</protein>
<dbReference type="AlphaFoldDB" id="Q9PJR0"/>